<accession>A0ABS8WPD0</accession>
<keyword evidence="2" id="KW-0812">Transmembrane</keyword>
<comment type="caution">
    <text evidence="3">The sequence shown here is derived from an EMBL/GenBank/DDBJ whole genome shotgun (WGS) entry which is preliminary data.</text>
</comment>
<evidence type="ECO:0000313" key="4">
    <source>
        <dbReference type="Proteomes" id="UP000823775"/>
    </source>
</evidence>
<gene>
    <name evidence="3" type="ORF">HAX54_049441</name>
</gene>
<evidence type="ECO:0000313" key="3">
    <source>
        <dbReference type="EMBL" id="MCE3051320.1"/>
    </source>
</evidence>
<reference evidence="3 4" key="1">
    <citation type="journal article" date="2021" name="BMC Genomics">
        <title>Datura genome reveals duplications of psychoactive alkaloid biosynthetic genes and high mutation rate following tissue culture.</title>
        <authorList>
            <person name="Rajewski A."/>
            <person name="Carter-House D."/>
            <person name="Stajich J."/>
            <person name="Litt A."/>
        </authorList>
    </citation>
    <scope>NUCLEOTIDE SEQUENCE [LARGE SCALE GENOMIC DNA]</scope>
    <source>
        <strain evidence="3">AR-01</strain>
    </source>
</reference>
<evidence type="ECO:0000256" key="2">
    <source>
        <dbReference type="SAM" id="Phobius"/>
    </source>
</evidence>
<keyword evidence="2" id="KW-0472">Membrane</keyword>
<evidence type="ECO:0000256" key="1">
    <source>
        <dbReference type="SAM" id="MobiDB-lite"/>
    </source>
</evidence>
<proteinExistence type="predicted"/>
<keyword evidence="4" id="KW-1185">Reference proteome</keyword>
<dbReference type="Proteomes" id="UP000823775">
    <property type="component" value="Unassembled WGS sequence"/>
</dbReference>
<keyword evidence="2" id="KW-1133">Transmembrane helix</keyword>
<dbReference type="EMBL" id="JACEIK010008374">
    <property type="protein sequence ID" value="MCE3051320.1"/>
    <property type="molecule type" value="Genomic_DNA"/>
</dbReference>
<organism evidence="3 4">
    <name type="scientific">Datura stramonium</name>
    <name type="common">Jimsonweed</name>
    <name type="synonym">Common thornapple</name>
    <dbReference type="NCBI Taxonomy" id="4076"/>
    <lineage>
        <taxon>Eukaryota</taxon>
        <taxon>Viridiplantae</taxon>
        <taxon>Streptophyta</taxon>
        <taxon>Embryophyta</taxon>
        <taxon>Tracheophyta</taxon>
        <taxon>Spermatophyta</taxon>
        <taxon>Magnoliopsida</taxon>
        <taxon>eudicotyledons</taxon>
        <taxon>Gunneridae</taxon>
        <taxon>Pentapetalae</taxon>
        <taxon>asterids</taxon>
        <taxon>lamiids</taxon>
        <taxon>Solanales</taxon>
        <taxon>Solanaceae</taxon>
        <taxon>Solanoideae</taxon>
        <taxon>Datureae</taxon>
        <taxon>Datura</taxon>
    </lineage>
</organism>
<name>A0ABS8WPD0_DATST</name>
<protein>
    <submittedName>
        <fullName evidence="3">Uncharacterized protein</fullName>
    </submittedName>
</protein>
<feature type="region of interest" description="Disordered" evidence="1">
    <location>
        <begin position="52"/>
        <end position="74"/>
    </location>
</feature>
<feature type="transmembrane region" description="Helical" evidence="2">
    <location>
        <begin position="80"/>
        <end position="104"/>
    </location>
</feature>
<sequence>MTGNLPQSFQSLASIDKNVLAEQPIYRNYWRTRENLPLGNLVGWDLHPASTRHLQTTNGNHKSRGNGSSLGSDGGGKSGIGGGGIAGIVICILVVGAIVAFFIIKKRSRRLSTDVEKLDNQPFAPLTSQEVQDASLIKPPPQPTDCYLIASMLKTLLARRSIGRVYCAQFDDSKFLLSRKLIHLHSRILKIS</sequence>